<feature type="region of interest" description="Disordered" evidence="7">
    <location>
        <begin position="108"/>
        <end position="142"/>
    </location>
</feature>
<gene>
    <name evidence="9" type="ORF">UFOPK1433_00239</name>
    <name evidence="10" type="ORF">UFOPK1843_01038</name>
</gene>
<dbReference type="InterPro" id="IPR003353">
    <property type="entry name" value="PTS_IIB_fruc"/>
</dbReference>
<evidence type="ECO:0000313" key="10">
    <source>
        <dbReference type="EMBL" id="CAB4614480.1"/>
    </source>
</evidence>
<keyword evidence="2" id="KW-0597">Phosphoprotein</keyword>
<dbReference type="Gene3D" id="3.40.50.2300">
    <property type="match status" value="1"/>
</dbReference>
<dbReference type="GO" id="GO:0016301">
    <property type="term" value="F:kinase activity"/>
    <property type="evidence" value="ECO:0007669"/>
    <property type="project" value="UniProtKB-KW"/>
</dbReference>
<evidence type="ECO:0000313" key="9">
    <source>
        <dbReference type="EMBL" id="CAB4536133.1"/>
    </source>
</evidence>
<dbReference type="PANTHER" id="PTHR30505">
    <property type="entry name" value="FRUCTOSE-LIKE PERMEASE"/>
    <property type="match status" value="1"/>
</dbReference>
<feature type="domain" description="PTS EIIB type-2" evidence="8">
    <location>
        <begin position="1"/>
        <end position="98"/>
    </location>
</feature>
<keyword evidence="6" id="KW-0418">Kinase</keyword>
<dbReference type="GO" id="GO:0005886">
    <property type="term" value="C:plasma membrane"/>
    <property type="evidence" value="ECO:0007669"/>
    <property type="project" value="TreeGrafter"/>
</dbReference>
<dbReference type="CDD" id="cd05569">
    <property type="entry name" value="PTS_IIB_fructose"/>
    <property type="match status" value="1"/>
</dbReference>
<keyword evidence="5" id="KW-0598">Phosphotransferase system</keyword>
<keyword evidence="1" id="KW-0813">Transport</keyword>
<dbReference type="InterPro" id="IPR013011">
    <property type="entry name" value="PTS_EIIB_2"/>
</dbReference>
<dbReference type="InterPro" id="IPR036095">
    <property type="entry name" value="PTS_EIIB-like_sf"/>
</dbReference>
<dbReference type="EMBL" id="CAEZSN010000017">
    <property type="protein sequence ID" value="CAB4536133.1"/>
    <property type="molecule type" value="Genomic_DNA"/>
</dbReference>
<evidence type="ECO:0000256" key="6">
    <source>
        <dbReference type="ARBA" id="ARBA00022777"/>
    </source>
</evidence>
<evidence type="ECO:0000256" key="2">
    <source>
        <dbReference type="ARBA" id="ARBA00022553"/>
    </source>
</evidence>
<dbReference type="GO" id="GO:0009401">
    <property type="term" value="P:phosphoenolpyruvate-dependent sugar phosphotransferase system"/>
    <property type="evidence" value="ECO:0007669"/>
    <property type="project" value="UniProtKB-KW"/>
</dbReference>
<dbReference type="GO" id="GO:0090563">
    <property type="term" value="F:protein-phosphocysteine-sugar phosphotransferase activity"/>
    <property type="evidence" value="ECO:0007669"/>
    <property type="project" value="TreeGrafter"/>
</dbReference>
<dbReference type="AlphaFoldDB" id="A0A6J6HMS2"/>
<dbReference type="NCBIfam" id="TIGR00829">
    <property type="entry name" value="FRU"/>
    <property type="match status" value="1"/>
</dbReference>
<organism evidence="10">
    <name type="scientific">freshwater metagenome</name>
    <dbReference type="NCBI Taxonomy" id="449393"/>
    <lineage>
        <taxon>unclassified sequences</taxon>
        <taxon>metagenomes</taxon>
        <taxon>ecological metagenomes</taxon>
    </lineage>
</organism>
<sequence>MKFVGVTACITGIAHTYMAQAALEQAAKKLGHEITVETQGSAGINPMKQELIDAADGVIFAVDLSVKGRERFAGKPYIELGVSKVIGGDKGVNVMTEFIAAIAAGTAAKVEGNKPEPQAPAAPKAEKPEGDKKKGFFGGLFG</sequence>
<accession>A0A6J6HMS2</accession>
<keyword evidence="4" id="KW-0808">Transferase</keyword>
<evidence type="ECO:0000256" key="5">
    <source>
        <dbReference type="ARBA" id="ARBA00022683"/>
    </source>
</evidence>
<feature type="compositionally biased region" description="Basic and acidic residues" evidence="7">
    <location>
        <begin position="124"/>
        <end position="134"/>
    </location>
</feature>
<proteinExistence type="predicted"/>
<protein>
    <submittedName>
        <fullName evidence="10">Unannotated protein</fullName>
    </submittedName>
</protein>
<dbReference type="EMBL" id="CAEZUR010000097">
    <property type="protein sequence ID" value="CAB4614480.1"/>
    <property type="molecule type" value="Genomic_DNA"/>
</dbReference>
<evidence type="ECO:0000256" key="7">
    <source>
        <dbReference type="SAM" id="MobiDB-lite"/>
    </source>
</evidence>
<dbReference type="GO" id="GO:0022877">
    <property type="term" value="F:protein-N(PI)-phosphohistidine-fructose phosphotransferase system transporter activity"/>
    <property type="evidence" value="ECO:0007669"/>
    <property type="project" value="InterPro"/>
</dbReference>
<keyword evidence="3" id="KW-0762">Sugar transport</keyword>
<dbReference type="Pfam" id="PF02302">
    <property type="entry name" value="PTS_IIB"/>
    <property type="match status" value="1"/>
</dbReference>
<evidence type="ECO:0000259" key="8">
    <source>
        <dbReference type="PROSITE" id="PS51099"/>
    </source>
</evidence>
<reference evidence="10" key="1">
    <citation type="submission" date="2020-05" db="EMBL/GenBank/DDBJ databases">
        <authorList>
            <person name="Chiriac C."/>
            <person name="Salcher M."/>
            <person name="Ghai R."/>
            <person name="Kavagutti S V."/>
        </authorList>
    </citation>
    <scope>NUCLEOTIDE SEQUENCE</scope>
</reference>
<dbReference type="InterPro" id="IPR050864">
    <property type="entry name" value="Bacterial_PTS_Sugar_Transport"/>
</dbReference>
<evidence type="ECO:0000256" key="3">
    <source>
        <dbReference type="ARBA" id="ARBA00022597"/>
    </source>
</evidence>
<dbReference type="PROSITE" id="PS51099">
    <property type="entry name" value="PTS_EIIB_TYPE_2"/>
    <property type="match status" value="1"/>
</dbReference>
<dbReference type="InterPro" id="IPR003501">
    <property type="entry name" value="PTS_EIIB_2/3"/>
</dbReference>
<evidence type="ECO:0000256" key="4">
    <source>
        <dbReference type="ARBA" id="ARBA00022679"/>
    </source>
</evidence>
<evidence type="ECO:0000256" key="1">
    <source>
        <dbReference type="ARBA" id="ARBA00022448"/>
    </source>
</evidence>
<name>A0A6J6HMS2_9ZZZZ</name>
<dbReference type="SUPFAM" id="SSF52794">
    <property type="entry name" value="PTS system IIB component-like"/>
    <property type="match status" value="1"/>
</dbReference>
<dbReference type="PANTHER" id="PTHR30505:SF0">
    <property type="entry name" value="FRUCTOSE-LIKE PTS SYSTEM EIIBC COMPONENT-RELATED"/>
    <property type="match status" value="1"/>
</dbReference>